<feature type="region of interest" description="Disordered" evidence="6">
    <location>
        <begin position="40"/>
        <end position="108"/>
    </location>
</feature>
<dbReference type="EnsemblMetazoa" id="G12677.2">
    <property type="protein sequence ID" value="G12677.2:cds"/>
    <property type="gene ID" value="G12677"/>
</dbReference>
<feature type="domain" description="C2H2-type" evidence="7">
    <location>
        <begin position="391"/>
        <end position="418"/>
    </location>
</feature>
<dbReference type="PROSITE" id="PS00028">
    <property type="entry name" value="ZINC_FINGER_C2H2_1"/>
    <property type="match status" value="4"/>
</dbReference>
<sequence length="447" mass="50515">MNDFFTDSSLTLNGLLKPDTVRKFGRELLPSFSEVMRPMEKPFPFTRPESPCSPLDLHMSPKRNPPDDSITPESAQKKQTHTDDQGHQTCSDQNSMKNSKGDQDGMDRFSLTPQQLEERAQEFLRFSEFGSKRKLFHIPVYLPEQMGMNVSVSERMMGNSDRMLGNVSDREVLQGYYKEMLIQKDTEPQCKHARVAALSNSTTAGQLVEEETRKPESYSPTSSPSENGAPDSPTSKHTSSPPSNSEVSNSQPSSPQPNTQVGPEQGSYPCSHCDKSFAYMGNLKRHIKMHHGEYRPFKCSLCVKRFWGNDSLEQHVKRVHSRFRPYECAHCDKKYSVCYDLQKHVRSVHGKDIDWNMEVPGVHSDGTGTNPGLGIHKVTGIKTQALSQLNHKCKFCGRGFATFNGLGVHLKMHFRCRVCLKGFNTESSLRIHLQKAHDITGEQEYVL</sequence>
<keyword evidence="3 5" id="KW-0863">Zinc-finger</keyword>
<dbReference type="Pfam" id="PF00096">
    <property type="entry name" value="zf-C2H2"/>
    <property type="match status" value="2"/>
</dbReference>
<dbReference type="Gene3D" id="3.30.160.60">
    <property type="entry name" value="Classic Zinc Finger"/>
    <property type="match status" value="3"/>
</dbReference>
<evidence type="ECO:0000256" key="2">
    <source>
        <dbReference type="ARBA" id="ARBA00022737"/>
    </source>
</evidence>
<evidence type="ECO:0000256" key="6">
    <source>
        <dbReference type="SAM" id="MobiDB-lite"/>
    </source>
</evidence>
<evidence type="ECO:0000313" key="8">
    <source>
        <dbReference type="EnsemblMetazoa" id="G12677.2:cds"/>
    </source>
</evidence>
<feature type="region of interest" description="Disordered" evidence="6">
    <location>
        <begin position="201"/>
        <end position="267"/>
    </location>
</feature>
<feature type="compositionally biased region" description="Low complexity" evidence="6">
    <location>
        <begin position="217"/>
        <end position="260"/>
    </location>
</feature>
<dbReference type="Proteomes" id="UP000005408">
    <property type="component" value="Unassembled WGS sequence"/>
</dbReference>
<organism evidence="8 9">
    <name type="scientific">Magallana gigas</name>
    <name type="common">Pacific oyster</name>
    <name type="synonym">Crassostrea gigas</name>
    <dbReference type="NCBI Taxonomy" id="29159"/>
    <lineage>
        <taxon>Eukaryota</taxon>
        <taxon>Metazoa</taxon>
        <taxon>Spiralia</taxon>
        <taxon>Lophotrochozoa</taxon>
        <taxon>Mollusca</taxon>
        <taxon>Bivalvia</taxon>
        <taxon>Autobranchia</taxon>
        <taxon>Pteriomorphia</taxon>
        <taxon>Ostreida</taxon>
        <taxon>Ostreoidea</taxon>
        <taxon>Ostreidae</taxon>
        <taxon>Magallana</taxon>
    </lineage>
</organism>
<protein>
    <recommendedName>
        <fullName evidence="7">C2H2-type domain-containing protein</fullName>
    </recommendedName>
</protein>
<dbReference type="InterPro" id="IPR036236">
    <property type="entry name" value="Znf_C2H2_sf"/>
</dbReference>
<dbReference type="AlphaFoldDB" id="A0A8W8I5L5"/>
<dbReference type="SMART" id="SM00355">
    <property type="entry name" value="ZnF_C2H2"/>
    <property type="match status" value="5"/>
</dbReference>
<dbReference type="OMA" id="PYQWITQ"/>
<feature type="domain" description="C2H2-type" evidence="7">
    <location>
        <begin position="297"/>
        <end position="325"/>
    </location>
</feature>
<dbReference type="OrthoDB" id="6061248at2759"/>
<evidence type="ECO:0000256" key="5">
    <source>
        <dbReference type="PROSITE-ProRule" id="PRU00042"/>
    </source>
</evidence>
<reference evidence="8" key="1">
    <citation type="submission" date="2022-08" db="UniProtKB">
        <authorList>
            <consortium name="EnsemblMetazoa"/>
        </authorList>
    </citation>
    <scope>IDENTIFICATION</scope>
    <source>
        <strain evidence="8">05x7-T-G4-1.051#20</strain>
    </source>
</reference>
<name>A0A8W8I5L5_MAGGI</name>
<proteinExistence type="predicted"/>
<dbReference type="PANTHER" id="PTHR24379">
    <property type="entry name" value="KRAB AND ZINC FINGER DOMAIN-CONTAINING"/>
    <property type="match status" value="1"/>
</dbReference>
<dbReference type="FunFam" id="3.30.160.60:FF:000100">
    <property type="entry name" value="Zinc finger 45-like"/>
    <property type="match status" value="1"/>
</dbReference>
<accession>A0A8W8I5L5</accession>
<dbReference type="PROSITE" id="PS50157">
    <property type="entry name" value="ZINC_FINGER_C2H2_2"/>
    <property type="match status" value="4"/>
</dbReference>
<keyword evidence="4" id="KW-0862">Zinc</keyword>
<dbReference type="GO" id="GO:0008270">
    <property type="term" value="F:zinc ion binding"/>
    <property type="evidence" value="ECO:0007669"/>
    <property type="project" value="UniProtKB-KW"/>
</dbReference>
<dbReference type="SUPFAM" id="SSF57667">
    <property type="entry name" value="beta-beta-alpha zinc fingers"/>
    <property type="match status" value="3"/>
</dbReference>
<evidence type="ECO:0000313" key="9">
    <source>
        <dbReference type="Proteomes" id="UP000005408"/>
    </source>
</evidence>
<keyword evidence="1" id="KW-0479">Metal-binding</keyword>
<evidence type="ECO:0000256" key="4">
    <source>
        <dbReference type="ARBA" id="ARBA00022833"/>
    </source>
</evidence>
<dbReference type="PANTHER" id="PTHR24379:SF121">
    <property type="entry name" value="C2H2-TYPE DOMAIN-CONTAINING PROTEIN"/>
    <property type="match status" value="1"/>
</dbReference>
<keyword evidence="2" id="KW-0677">Repeat</keyword>
<evidence type="ECO:0000256" key="1">
    <source>
        <dbReference type="ARBA" id="ARBA00022723"/>
    </source>
</evidence>
<feature type="compositionally biased region" description="Polar residues" evidence="6">
    <location>
        <begin position="87"/>
        <end position="98"/>
    </location>
</feature>
<feature type="domain" description="C2H2-type" evidence="7">
    <location>
        <begin position="326"/>
        <end position="354"/>
    </location>
</feature>
<dbReference type="InterPro" id="IPR013087">
    <property type="entry name" value="Znf_C2H2_type"/>
</dbReference>
<feature type="domain" description="C2H2-type" evidence="7">
    <location>
        <begin position="268"/>
        <end position="295"/>
    </location>
</feature>
<dbReference type="Pfam" id="PF13912">
    <property type="entry name" value="zf-C2H2_6"/>
    <property type="match status" value="1"/>
</dbReference>
<evidence type="ECO:0000259" key="7">
    <source>
        <dbReference type="PROSITE" id="PS50157"/>
    </source>
</evidence>
<keyword evidence="9" id="KW-1185">Reference proteome</keyword>
<evidence type="ECO:0000256" key="3">
    <source>
        <dbReference type="ARBA" id="ARBA00022771"/>
    </source>
</evidence>